<dbReference type="Gene3D" id="3.40.309.10">
    <property type="entry name" value="Aldehyde Dehydrogenase, Chain A, domain 2"/>
    <property type="match status" value="1"/>
</dbReference>
<dbReference type="InterPro" id="IPR016161">
    <property type="entry name" value="Ald_DH/histidinol_DH"/>
</dbReference>
<comment type="similarity">
    <text evidence="1 4">Belongs to the aldehyde dehydrogenase family.</text>
</comment>
<dbReference type="FunFam" id="3.40.309.10:FF:000009">
    <property type="entry name" value="Aldehyde dehydrogenase A"/>
    <property type="match status" value="1"/>
</dbReference>
<evidence type="ECO:0000259" key="5">
    <source>
        <dbReference type="Pfam" id="PF00171"/>
    </source>
</evidence>
<dbReference type="SUPFAM" id="SSF53720">
    <property type="entry name" value="ALDH-like"/>
    <property type="match status" value="1"/>
</dbReference>
<evidence type="ECO:0000256" key="1">
    <source>
        <dbReference type="ARBA" id="ARBA00009986"/>
    </source>
</evidence>
<dbReference type="CDD" id="cd07102">
    <property type="entry name" value="ALDH_EDX86601"/>
    <property type="match status" value="1"/>
</dbReference>
<reference evidence="6 7" key="1">
    <citation type="submission" date="2016-06" db="EMBL/GenBank/DDBJ databases">
        <title>Evolution of pathogenesis and genome organization in the Tremellales.</title>
        <authorList>
            <person name="Cuomo C."/>
            <person name="Litvintseva A."/>
            <person name="Heitman J."/>
            <person name="Chen Y."/>
            <person name="Sun S."/>
            <person name="Springer D."/>
            <person name="Dromer F."/>
            <person name="Young S."/>
            <person name="Zeng Q."/>
            <person name="Chapman S."/>
            <person name="Gujja S."/>
            <person name="Saif S."/>
            <person name="Birren B."/>
        </authorList>
    </citation>
    <scope>NUCLEOTIDE SEQUENCE [LARGE SCALE GENOMIC DNA]</scope>
    <source>
        <strain evidence="6 7">ATCC 28783</strain>
    </source>
</reference>
<dbReference type="PANTHER" id="PTHR11699">
    <property type="entry name" value="ALDEHYDE DEHYDROGENASE-RELATED"/>
    <property type="match status" value="1"/>
</dbReference>
<sequence length="477" mass="51696">MDASSADIQTTIAPYTQEPYCTRLLVTPQELDGVISEAIKAQKVWHKVSLDERIAIAERWLVEFEKMTEVLAMDLASEMGRPISSCAGEVGGTLYRARHLIKIAKKCLEPIPQTDTDTEVHKRTILKQPLGVIAVITPWNYPHLCTVNSVLPAILSGNAVIIKPAPQTPIPAERVLSTMLSAGLPPNVLQVVHLSQETTLKYLCTDPRVESVAFTGSVAGGRAVRQAAAGGKGFKAVNLELGGKDPAYVRHDVDVAWTAEQLVDGAMFNSGQSCCAVERIYVHSSVYQEFVDKFVEVAKGYKLGDPLNSETTLGPVVSLAAAERIRKQVNDAVAAGAQLVLDESHFSAAKEGTTLVGPQVLINVDHSMEIMMEETFGPVVGIMKVESDEEALGLMNDSPYGLTASIWTSPTDPTSLSAFQQLSEELECGTVYLNRCDALDPALPWSGWKDSGRGISLSTFGYDHVTRTKAIMMRVKL</sequence>
<dbReference type="Proteomes" id="UP000289152">
    <property type="component" value="Unassembled WGS sequence"/>
</dbReference>
<gene>
    <name evidence="6" type="ORF">M231_07938</name>
</gene>
<dbReference type="PROSITE" id="PS00687">
    <property type="entry name" value="ALDEHYDE_DEHYDR_GLU"/>
    <property type="match status" value="1"/>
</dbReference>
<dbReference type="InterPro" id="IPR015590">
    <property type="entry name" value="Aldehyde_DH_dom"/>
</dbReference>
<dbReference type="EMBL" id="SDIL01000188">
    <property type="protein sequence ID" value="RXK34803.1"/>
    <property type="molecule type" value="Genomic_DNA"/>
</dbReference>
<dbReference type="Pfam" id="PF00171">
    <property type="entry name" value="Aldedh"/>
    <property type="match status" value="1"/>
</dbReference>
<comment type="caution">
    <text evidence="6">The sequence shown here is derived from an EMBL/GenBank/DDBJ whole genome shotgun (WGS) entry which is preliminary data.</text>
</comment>
<dbReference type="InterPro" id="IPR016163">
    <property type="entry name" value="Ald_DH_C"/>
</dbReference>
<evidence type="ECO:0000313" key="6">
    <source>
        <dbReference type="EMBL" id="RXK34803.1"/>
    </source>
</evidence>
<dbReference type="GO" id="GO:0016620">
    <property type="term" value="F:oxidoreductase activity, acting on the aldehyde or oxo group of donors, NAD or NADP as acceptor"/>
    <property type="evidence" value="ECO:0007669"/>
    <property type="project" value="InterPro"/>
</dbReference>
<dbReference type="VEuPathDB" id="FungiDB:TREMEDRAFT_27179"/>
<dbReference type="InParanoid" id="A0A4Q1BFJ4"/>
<dbReference type="InterPro" id="IPR016162">
    <property type="entry name" value="Ald_DH_N"/>
</dbReference>
<organism evidence="6 7">
    <name type="scientific">Tremella mesenterica</name>
    <name type="common">Jelly fungus</name>
    <dbReference type="NCBI Taxonomy" id="5217"/>
    <lineage>
        <taxon>Eukaryota</taxon>
        <taxon>Fungi</taxon>
        <taxon>Dikarya</taxon>
        <taxon>Basidiomycota</taxon>
        <taxon>Agaricomycotina</taxon>
        <taxon>Tremellomycetes</taxon>
        <taxon>Tremellales</taxon>
        <taxon>Tremellaceae</taxon>
        <taxon>Tremella</taxon>
    </lineage>
</organism>
<keyword evidence="2 4" id="KW-0560">Oxidoreductase</keyword>
<proteinExistence type="inferred from homology"/>
<evidence type="ECO:0000256" key="3">
    <source>
        <dbReference type="PROSITE-ProRule" id="PRU10007"/>
    </source>
</evidence>
<feature type="active site" evidence="3">
    <location>
        <position position="240"/>
    </location>
</feature>
<dbReference type="InterPro" id="IPR029510">
    <property type="entry name" value="Ald_DH_CS_GLU"/>
</dbReference>
<evidence type="ECO:0000256" key="4">
    <source>
        <dbReference type="RuleBase" id="RU003345"/>
    </source>
</evidence>
<keyword evidence="7" id="KW-1185">Reference proteome</keyword>
<dbReference type="OrthoDB" id="310895at2759"/>
<feature type="domain" description="Aldehyde dehydrogenase" evidence="5">
    <location>
        <begin position="9"/>
        <end position="471"/>
    </location>
</feature>
<evidence type="ECO:0000256" key="2">
    <source>
        <dbReference type="ARBA" id="ARBA00023002"/>
    </source>
</evidence>
<evidence type="ECO:0000313" key="7">
    <source>
        <dbReference type="Proteomes" id="UP000289152"/>
    </source>
</evidence>
<dbReference type="AlphaFoldDB" id="A0A4Q1BFJ4"/>
<name>A0A4Q1BFJ4_TREME</name>
<dbReference type="Gene3D" id="3.40.605.10">
    <property type="entry name" value="Aldehyde Dehydrogenase, Chain A, domain 1"/>
    <property type="match status" value="1"/>
</dbReference>
<accession>A0A4Q1BFJ4</accession>
<dbReference type="STRING" id="5217.A0A4Q1BFJ4"/>
<protein>
    <submittedName>
        <fullName evidence="6">Aldehyde dehydrogenase</fullName>
    </submittedName>
</protein>